<evidence type="ECO:0000259" key="1">
    <source>
        <dbReference type="Pfam" id="PF09995"/>
    </source>
</evidence>
<reference evidence="2 3" key="1">
    <citation type="submission" date="2015-03" db="EMBL/GenBank/DDBJ databases">
        <title>Luteipulveratus halotolerans sp. nov., a novel actinobacterium (Dermacoccaceae) from Sarawak, Malaysia.</title>
        <authorList>
            <person name="Juboi H."/>
            <person name="Basik A."/>
            <person name="Shamsul S.S."/>
            <person name="Arnold P."/>
            <person name="Schmitt E.K."/>
            <person name="Sanglier J.-J."/>
            <person name="Yeo T."/>
        </authorList>
    </citation>
    <scope>NUCLEOTIDE SEQUENCE [LARGE SCALE GENOMIC DNA]</scope>
    <source>
        <strain evidence="2 3">MN07-A0370</strain>
    </source>
</reference>
<protein>
    <recommendedName>
        <fullName evidence="1">ER-bound oxygenase mpaB/mpaB'/Rubber oxygenase catalytic domain-containing protein</fullName>
    </recommendedName>
</protein>
<evidence type="ECO:0000313" key="3">
    <source>
        <dbReference type="Proteomes" id="UP000066480"/>
    </source>
</evidence>
<dbReference type="AlphaFoldDB" id="A0A0K1JI42"/>
<feature type="domain" description="ER-bound oxygenase mpaB/mpaB'/Rubber oxygenase catalytic" evidence="1">
    <location>
        <begin position="35"/>
        <end position="264"/>
    </location>
</feature>
<gene>
    <name evidence="2" type="ORF">VV02_11720</name>
</gene>
<organism evidence="2 3">
    <name type="scientific">Luteipulveratus mongoliensis</name>
    <dbReference type="NCBI Taxonomy" id="571913"/>
    <lineage>
        <taxon>Bacteria</taxon>
        <taxon>Bacillati</taxon>
        <taxon>Actinomycetota</taxon>
        <taxon>Actinomycetes</taxon>
        <taxon>Micrococcales</taxon>
        <taxon>Dermacoccaceae</taxon>
        <taxon>Luteipulveratus</taxon>
    </lineage>
</organism>
<proteinExistence type="predicted"/>
<dbReference type="OrthoDB" id="108890at2"/>
<dbReference type="GO" id="GO:0016491">
    <property type="term" value="F:oxidoreductase activity"/>
    <property type="evidence" value="ECO:0007669"/>
    <property type="project" value="InterPro"/>
</dbReference>
<dbReference type="Pfam" id="PF09995">
    <property type="entry name" value="MPAB_Lcp_cat"/>
    <property type="match status" value="1"/>
</dbReference>
<dbReference type="EMBL" id="CP011112">
    <property type="protein sequence ID" value="AKU16376.1"/>
    <property type="molecule type" value="Genomic_DNA"/>
</dbReference>
<evidence type="ECO:0000313" key="2">
    <source>
        <dbReference type="EMBL" id="AKU16376.1"/>
    </source>
</evidence>
<dbReference type="PATRIC" id="fig|571913.6.peg.2386"/>
<dbReference type="KEGG" id="lmoi:VV02_11720"/>
<dbReference type="STRING" id="571913.VV02_11720"/>
<keyword evidence="3" id="KW-1185">Reference proteome</keyword>
<sequence length="280" mass="29883">MALQSRVAGAEAGERADRIWGSAGERWFSPADPIWQVHLDAAMFVGGLRALLLQSLHPLAMAGVSDHSGYRGDPWGRLQRTSNFISTTTFGTVEDAERLLARIRGIHRRVRGSAPDGRGYRADDPHLLSWVHAAEADSFLECHTRYGAQPLSAADADVYVAQIGSIAARLGVPEPPSTVRGLREVLASYEPELEGSDLARDAARFVMFEPPMPVAVRPGYALLVSGAVASLPSPARAMLGIRLPPGGPTVLNAGGRAGAAAVRWMLSDPPVQRARSLRAG</sequence>
<dbReference type="PANTHER" id="PTHR36151:SF3">
    <property type="entry name" value="ER-BOUND OXYGENASE MPAB_MPAB'_RUBBER OXYGENASE CATALYTIC DOMAIN-CONTAINING PROTEIN"/>
    <property type="match status" value="1"/>
</dbReference>
<dbReference type="InterPro" id="IPR018713">
    <property type="entry name" value="MPAB/Lcp_cat_dom"/>
</dbReference>
<name>A0A0K1JI42_9MICO</name>
<dbReference type="Proteomes" id="UP000066480">
    <property type="component" value="Chromosome"/>
</dbReference>
<accession>A0A0K1JI42</accession>
<dbReference type="PANTHER" id="PTHR36151">
    <property type="entry name" value="BLR2777 PROTEIN"/>
    <property type="match status" value="1"/>
</dbReference>